<keyword evidence="1" id="KW-1133">Transmembrane helix</keyword>
<name>A0A1I6CX46_9PSEU</name>
<organism evidence="2 3">
    <name type="scientific">Lentzea waywayandensis</name>
    <dbReference type="NCBI Taxonomy" id="84724"/>
    <lineage>
        <taxon>Bacteria</taxon>
        <taxon>Bacillati</taxon>
        <taxon>Actinomycetota</taxon>
        <taxon>Actinomycetes</taxon>
        <taxon>Pseudonocardiales</taxon>
        <taxon>Pseudonocardiaceae</taxon>
        <taxon>Lentzea</taxon>
    </lineage>
</organism>
<gene>
    <name evidence="2" type="ORF">SAMN04488564_101511</name>
</gene>
<protein>
    <submittedName>
        <fullName evidence="2">Uncharacterized protein</fullName>
    </submittedName>
</protein>
<feature type="transmembrane region" description="Helical" evidence="1">
    <location>
        <begin position="56"/>
        <end position="75"/>
    </location>
</feature>
<accession>A0A1I6CX46</accession>
<dbReference type="STRING" id="84724.SAMN04488564_101511"/>
<dbReference type="OrthoDB" id="9968188at2"/>
<reference evidence="3" key="1">
    <citation type="submission" date="2016-10" db="EMBL/GenBank/DDBJ databases">
        <authorList>
            <person name="Varghese N."/>
            <person name="Submissions S."/>
        </authorList>
    </citation>
    <scope>NUCLEOTIDE SEQUENCE [LARGE SCALE GENOMIC DNA]</scope>
    <source>
        <strain evidence="3">DSM 44232</strain>
    </source>
</reference>
<dbReference type="AlphaFoldDB" id="A0A1I6CX46"/>
<keyword evidence="1" id="KW-0472">Membrane</keyword>
<evidence type="ECO:0000313" key="3">
    <source>
        <dbReference type="Proteomes" id="UP000198583"/>
    </source>
</evidence>
<evidence type="ECO:0000256" key="1">
    <source>
        <dbReference type="SAM" id="Phobius"/>
    </source>
</evidence>
<sequence>MNDNSRTCNTISGDVRKEGAVVQVHNVNGDLLFTTNPRQSAIAARPRLGASTVEPVVLGATALAALALLGWSYLLSASQRSASR</sequence>
<dbReference type="EMBL" id="FOYL01000001">
    <property type="protein sequence ID" value="SFQ97764.1"/>
    <property type="molecule type" value="Genomic_DNA"/>
</dbReference>
<keyword evidence="3" id="KW-1185">Reference proteome</keyword>
<dbReference type="Proteomes" id="UP000198583">
    <property type="component" value="Unassembled WGS sequence"/>
</dbReference>
<dbReference type="RefSeq" id="WP_093588078.1">
    <property type="nucleotide sequence ID" value="NZ_FOYL01000001.1"/>
</dbReference>
<evidence type="ECO:0000313" key="2">
    <source>
        <dbReference type="EMBL" id="SFQ97764.1"/>
    </source>
</evidence>
<proteinExistence type="predicted"/>
<keyword evidence="1" id="KW-0812">Transmembrane</keyword>